<dbReference type="STRING" id="234267.Acid_6170"/>
<dbReference type="Gene3D" id="3.40.50.2300">
    <property type="match status" value="1"/>
</dbReference>
<dbReference type="SMART" id="SM00421">
    <property type="entry name" value="HTH_LUXR"/>
    <property type="match status" value="1"/>
</dbReference>
<dbReference type="PANTHER" id="PTHR45566">
    <property type="entry name" value="HTH-TYPE TRANSCRIPTIONAL REGULATOR YHJB-RELATED"/>
    <property type="match status" value="1"/>
</dbReference>
<dbReference type="KEGG" id="sus:Acid_6170"/>
<evidence type="ECO:0000259" key="3">
    <source>
        <dbReference type="PROSITE" id="PS50043"/>
    </source>
</evidence>
<dbReference type="SUPFAM" id="SSF52172">
    <property type="entry name" value="CheY-like"/>
    <property type="match status" value="1"/>
</dbReference>
<dbReference type="InterPro" id="IPR051015">
    <property type="entry name" value="EvgA-like"/>
</dbReference>
<reference evidence="5" key="1">
    <citation type="submission" date="2006-10" db="EMBL/GenBank/DDBJ databases">
        <title>Complete sequence of Solibacter usitatus Ellin6076.</title>
        <authorList>
            <consortium name="US DOE Joint Genome Institute"/>
            <person name="Copeland A."/>
            <person name="Lucas S."/>
            <person name="Lapidus A."/>
            <person name="Barry K."/>
            <person name="Detter J.C."/>
            <person name="Glavina del Rio T."/>
            <person name="Hammon N."/>
            <person name="Israni S."/>
            <person name="Dalin E."/>
            <person name="Tice H."/>
            <person name="Pitluck S."/>
            <person name="Thompson L.S."/>
            <person name="Brettin T."/>
            <person name="Bruce D."/>
            <person name="Han C."/>
            <person name="Tapia R."/>
            <person name="Gilna P."/>
            <person name="Schmutz J."/>
            <person name="Larimer F."/>
            <person name="Land M."/>
            <person name="Hauser L."/>
            <person name="Kyrpides N."/>
            <person name="Mikhailova N."/>
            <person name="Janssen P.H."/>
            <person name="Kuske C.R."/>
            <person name="Richardson P."/>
        </authorList>
    </citation>
    <scope>NUCLEOTIDE SEQUENCE</scope>
    <source>
        <strain evidence="5">Ellin6076</strain>
    </source>
</reference>
<gene>
    <name evidence="5" type="ordered locus">Acid_6170</name>
</gene>
<dbReference type="SUPFAM" id="SSF46894">
    <property type="entry name" value="C-terminal effector domain of the bipartite response regulators"/>
    <property type="match status" value="1"/>
</dbReference>
<dbReference type="GO" id="GO:0003677">
    <property type="term" value="F:DNA binding"/>
    <property type="evidence" value="ECO:0007669"/>
    <property type="project" value="UniProtKB-KW"/>
</dbReference>
<evidence type="ECO:0000256" key="1">
    <source>
        <dbReference type="ARBA" id="ARBA00023125"/>
    </source>
</evidence>
<evidence type="ECO:0000259" key="4">
    <source>
        <dbReference type="PROSITE" id="PS50110"/>
    </source>
</evidence>
<evidence type="ECO:0000313" key="5">
    <source>
        <dbReference type="EMBL" id="ABJ87096.1"/>
    </source>
</evidence>
<protein>
    <submittedName>
        <fullName evidence="5">Two component transcriptional regulator, LuxR family</fullName>
    </submittedName>
</protein>
<dbReference type="OrthoDB" id="9814495at2"/>
<feature type="modified residue" description="4-aspartylphosphate" evidence="2">
    <location>
        <position position="57"/>
    </location>
</feature>
<dbReference type="PANTHER" id="PTHR45566:SF1">
    <property type="entry name" value="HTH-TYPE TRANSCRIPTIONAL REGULATOR YHJB-RELATED"/>
    <property type="match status" value="1"/>
</dbReference>
<proteinExistence type="predicted"/>
<evidence type="ECO:0000256" key="2">
    <source>
        <dbReference type="PROSITE-ProRule" id="PRU00169"/>
    </source>
</evidence>
<dbReference type="PROSITE" id="PS50110">
    <property type="entry name" value="RESPONSE_REGULATORY"/>
    <property type="match status" value="1"/>
</dbReference>
<dbReference type="CDD" id="cd06170">
    <property type="entry name" value="LuxR_C_like"/>
    <property type="match status" value="1"/>
</dbReference>
<feature type="domain" description="HTH luxR-type" evidence="3">
    <location>
        <begin position="144"/>
        <end position="209"/>
    </location>
</feature>
<feature type="domain" description="Response regulatory" evidence="4">
    <location>
        <begin position="6"/>
        <end position="122"/>
    </location>
</feature>
<dbReference type="Pfam" id="PF00072">
    <property type="entry name" value="Response_reg"/>
    <property type="match status" value="1"/>
</dbReference>
<dbReference type="InterPro" id="IPR001789">
    <property type="entry name" value="Sig_transdc_resp-reg_receiver"/>
</dbReference>
<keyword evidence="1" id="KW-0238">DNA-binding</keyword>
<organism evidence="5">
    <name type="scientific">Solibacter usitatus (strain Ellin6076)</name>
    <dbReference type="NCBI Taxonomy" id="234267"/>
    <lineage>
        <taxon>Bacteria</taxon>
        <taxon>Pseudomonadati</taxon>
        <taxon>Acidobacteriota</taxon>
        <taxon>Terriglobia</taxon>
        <taxon>Bryobacterales</taxon>
        <taxon>Solibacteraceae</taxon>
        <taxon>Candidatus Solibacter</taxon>
    </lineage>
</organism>
<dbReference type="InParanoid" id="Q01TC4"/>
<name>Q01TC4_SOLUE</name>
<dbReference type="AlphaFoldDB" id="Q01TC4"/>
<dbReference type="GO" id="GO:0006355">
    <property type="term" value="P:regulation of DNA-templated transcription"/>
    <property type="evidence" value="ECO:0007669"/>
    <property type="project" value="InterPro"/>
</dbReference>
<dbReference type="GO" id="GO:0000160">
    <property type="term" value="P:phosphorelay signal transduction system"/>
    <property type="evidence" value="ECO:0007669"/>
    <property type="project" value="InterPro"/>
</dbReference>
<dbReference type="PROSITE" id="PS50043">
    <property type="entry name" value="HTH_LUXR_2"/>
    <property type="match status" value="1"/>
</dbReference>
<dbReference type="Pfam" id="PF00196">
    <property type="entry name" value="GerE"/>
    <property type="match status" value="1"/>
</dbReference>
<dbReference type="InterPro" id="IPR000792">
    <property type="entry name" value="Tscrpt_reg_LuxR_C"/>
</dbReference>
<sequence>MSAGYHVLILDGYALMRDILTDFLLKEPACLSAKAVPDVVSAIRHIQQAPVSLVLLDDNLPGEPASAFMERLARLPFHVPVLVLSSGMNHCAVRRLLGLGAAGIVWNTSTMKDLSACVVEVARGATWKDNACLERALGGAPRQLPSWAIPFSERQAQVLKGIAAAQANKEIAARLGVSETSVKCTVQQIFGKTGVRSRSELVRVVMERFPETFVPEMTDPVTG</sequence>
<keyword evidence="2" id="KW-0597">Phosphoprotein</keyword>
<dbReference type="InterPro" id="IPR011006">
    <property type="entry name" value="CheY-like_superfamily"/>
</dbReference>
<accession>Q01TC4</accession>
<dbReference type="CDD" id="cd00156">
    <property type="entry name" value="REC"/>
    <property type="match status" value="1"/>
</dbReference>
<dbReference type="eggNOG" id="COG2197">
    <property type="taxonomic scope" value="Bacteria"/>
</dbReference>
<dbReference type="HOGENOM" id="CLU_000445_90_8_0"/>
<dbReference type="InterPro" id="IPR016032">
    <property type="entry name" value="Sig_transdc_resp-reg_C-effctor"/>
</dbReference>
<dbReference type="EMBL" id="CP000473">
    <property type="protein sequence ID" value="ABJ87096.1"/>
    <property type="molecule type" value="Genomic_DNA"/>
</dbReference>